<feature type="compositionally biased region" description="Acidic residues" evidence="1">
    <location>
        <begin position="107"/>
        <end position="116"/>
    </location>
</feature>
<dbReference type="PANTHER" id="PTHR38645">
    <property type="entry name" value="CHROMOSOME 9, WHOLE GENOME SHOTGUN SEQUENCE"/>
    <property type="match status" value="1"/>
</dbReference>
<accession>A0A060TCC6</accession>
<reference evidence="2" key="2">
    <citation type="submission" date="2014-06" db="EMBL/GenBank/DDBJ databases">
        <title>The complete genome of Blastobotrys (Arxula) adeninivorans LS3 - a yeast of biotechnological interest.</title>
        <authorList>
            <person name="Kunze G."/>
            <person name="Gaillardin C."/>
            <person name="Czernicka M."/>
            <person name="Durrens P."/>
            <person name="Martin T."/>
            <person name="Boer E."/>
            <person name="Gabaldon T."/>
            <person name="Cruz J."/>
            <person name="Talla E."/>
            <person name="Marck C."/>
            <person name="Goffeau A."/>
            <person name="Barbe V."/>
            <person name="Baret P."/>
            <person name="Baronian K."/>
            <person name="Beier S."/>
            <person name="Bleykasten C."/>
            <person name="Bode R."/>
            <person name="Casaregola S."/>
            <person name="Despons L."/>
            <person name="Fairhead C."/>
            <person name="Giersberg M."/>
            <person name="Gierski P."/>
            <person name="Hahnel U."/>
            <person name="Hartmann A."/>
            <person name="Jankowska D."/>
            <person name="Jubin C."/>
            <person name="Jung P."/>
            <person name="Lafontaine I."/>
            <person name="Leh-Louis V."/>
            <person name="Lemaire M."/>
            <person name="Marcet-Houben M."/>
            <person name="Mascher M."/>
            <person name="Morel G."/>
            <person name="Richard G.-F."/>
            <person name="Riechen J."/>
            <person name="Sacerdot C."/>
            <person name="Sarkar A."/>
            <person name="Savel G."/>
            <person name="Schacherer J."/>
            <person name="Sherman D."/>
            <person name="Straub M.-L."/>
            <person name="Stein N."/>
            <person name="Thierry A."/>
            <person name="Trautwein-Schult A."/>
            <person name="Westhof E."/>
            <person name="Worch S."/>
            <person name="Dujon B."/>
            <person name="Souciet J.-L."/>
            <person name="Wincker P."/>
            <person name="Scholz U."/>
            <person name="Neuveglise N."/>
        </authorList>
    </citation>
    <scope>NUCLEOTIDE SEQUENCE</scope>
    <source>
        <strain evidence="2">LS3</strain>
    </source>
</reference>
<dbReference type="PANTHER" id="PTHR38645:SF1">
    <property type="entry name" value="YALI0F12243P"/>
    <property type="match status" value="1"/>
</dbReference>
<evidence type="ECO:0000256" key="1">
    <source>
        <dbReference type="SAM" id="MobiDB-lite"/>
    </source>
</evidence>
<organism evidence="2">
    <name type="scientific">Blastobotrys adeninivorans</name>
    <name type="common">Yeast</name>
    <name type="synonym">Arxula adeninivorans</name>
    <dbReference type="NCBI Taxonomy" id="409370"/>
    <lineage>
        <taxon>Eukaryota</taxon>
        <taxon>Fungi</taxon>
        <taxon>Dikarya</taxon>
        <taxon>Ascomycota</taxon>
        <taxon>Saccharomycotina</taxon>
        <taxon>Dipodascomycetes</taxon>
        <taxon>Dipodascales</taxon>
        <taxon>Trichomonascaceae</taxon>
        <taxon>Blastobotrys</taxon>
    </lineage>
</organism>
<feature type="region of interest" description="Disordered" evidence="1">
    <location>
        <begin position="85"/>
        <end position="119"/>
    </location>
</feature>
<evidence type="ECO:0000313" key="2">
    <source>
        <dbReference type="EMBL" id="CDP38608.1"/>
    </source>
</evidence>
<reference evidence="2" key="1">
    <citation type="submission" date="2014-02" db="EMBL/GenBank/DDBJ databases">
        <authorList>
            <person name="Genoscope - CEA"/>
        </authorList>
    </citation>
    <scope>NUCLEOTIDE SEQUENCE</scope>
    <source>
        <strain evidence="2">LS3</strain>
    </source>
</reference>
<name>A0A060TCC6_BLAAD</name>
<dbReference type="InterPro" id="IPR029196">
    <property type="entry name" value="HAPSTR1-like"/>
</dbReference>
<protein>
    <submittedName>
        <fullName evidence="2">ARAD1D38434p</fullName>
    </submittedName>
</protein>
<dbReference type="EMBL" id="HG937694">
    <property type="protein sequence ID" value="CDP38608.1"/>
    <property type="molecule type" value="Genomic_DNA"/>
</dbReference>
<sequence length="139" mass="15912">MDNLSSLGSGLPKKKRTDVDGAIVSEFKAAATAVTKLFKLSGEKAVVASDRGYLRALEDVLDALQDPQVNIEQWIKERKQEIEQELDNYEEYDNSNHNQHQHAKDLDDSDDDDDDNRDNRALKRRRLWADRGIDCRIGR</sequence>
<dbReference type="AlphaFoldDB" id="A0A060TCC6"/>
<dbReference type="Pfam" id="PF15251">
    <property type="entry name" value="TAPR1-like"/>
    <property type="match status" value="1"/>
</dbReference>
<gene>
    <name evidence="2" type="ORF">GNLVRS02_ARAD1D38434g</name>
</gene>
<proteinExistence type="predicted"/>
<dbReference type="PhylomeDB" id="A0A060TCC6"/>